<dbReference type="KEGG" id="svp:Pan189_34340"/>
<sequence>MSTKWYYQFHGGQIGPIDSDEIDRLIFSGKLGPGDRVRDRESDLWLAVQRVPRFSSHFTDRDRRREEDAKAAALEAERNAAKKKRQRLAARRKKTVQASSAADELFDGVTEGDFDGPAERARKPILKRRSVQFLLVSVAVISLSAAGWGSLIQYRRSSNRSAYEQTVILLDEMEQAAAVGIDSPEWASLRSEFVDRRDRIAADVYHSQVFDPGYFILDALRSATEAMQVTTTGNDPQKLIRRSKERLSYASFAFGRKIDRLLEYR</sequence>
<dbReference type="OrthoDB" id="276348at2"/>
<evidence type="ECO:0000256" key="2">
    <source>
        <dbReference type="SAM" id="Phobius"/>
    </source>
</evidence>
<dbReference type="Proteomes" id="UP000317318">
    <property type="component" value="Chromosome"/>
</dbReference>
<evidence type="ECO:0000256" key="1">
    <source>
        <dbReference type="SAM" id="Coils"/>
    </source>
</evidence>
<keyword evidence="1" id="KW-0175">Coiled coil</keyword>
<accession>A0A517R5D0</accession>
<name>A0A517R5D0_9PLAN</name>
<feature type="transmembrane region" description="Helical" evidence="2">
    <location>
        <begin position="130"/>
        <end position="151"/>
    </location>
</feature>
<feature type="domain" description="GYF" evidence="3">
    <location>
        <begin position="5"/>
        <end position="53"/>
    </location>
</feature>
<gene>
    <name evidence="4" type="ORF">Pan189_34340</name>
</gene>
<feature type="coiled-coil region" evidence="1">
    <location>
        <begin position="64"/>
        <end position="93"/>
    </location>
</feature>
<dbReference type="RefSeq" id="WP_145365172.1">
    <property type="nucleotide sequence ID" value="NZ_CP036268.1"/>
</dbReference>
<keyword evidence="5" id="KW-1185">Reference proteome</keyword>
<evidence type="ECO:0000313" key="4">
    <source>
        <dbReference type="EMBL" id="QDT39033.1"/>
    </source>
</evidence>
<dbReference type="AlphaFoldDB" id="A0A517R5D0"/>
<dbReference type="EMBL" id="CP036268">
    <property type="protein sequence ID" value="QDT39033.1"/>
    <property type="molecule type" value="Genomic_DNA"/>
</dbReference>
<organism evidence="4 5">
    <name type="scientific">Stratiformator vulcanicus</name>
    <dbReference type="NCBI Taxonomy" id="2527980"/>
    <lineage>
        <taxon>Bacteria</taxon>
        <taxon>Pseudomonadati</taxon>
        <taxon>Planctomycetota</taxon>
        <taxon>Planctomycetia</taxon>
        <taxon>Planctomycetales</taxon>
        <taxon>Planctomycetaceae</taxon>
        <taxon>Stratiformator</taxon>
    </lineage>
</organism>
<dbReference type="Pfam" id="PF14237">
    <property type="entry name" value="GYF_2"/>
    <property type="match status" value="1"/>
</dbReference>
<evidence type="ECO:0000313" key="5">
    <source>
        <dbReference type="Proteomes" id="UP000317318"/>
    </source>
</evidence>
<reference evidence="4 5" key="1">
    <citation type="submission" date="2019-02" db="EMBL/GenBank/DDBJ databases">
        <title>Deep-cultivation of Planctomycetes and their phenomic and genomic characterization uncovers novel biology.</title>
        <authorList>
            <person name="Wiegand S."/>
            <person name="Jogler M."/>
            <person name="Boedeker C."/>
            <person name="Pinto D."/>
            <person name="Vollmers J."/>
            <person name="Rivas-Marin E."/>
            <person name="Kohn T."/>
            <person name="Peeters S.H."/>
            <person name="Heuer A."/>
            <person name="Rast P."/>
            <person name="Oberbeckmann S."/>
            <person name="Bunk B."/>
            <person name="Jeske O."/>
            <person name="Meyerdierks A."/>
            <person name="Storesund J.E."/>
            <person name="Kallscheuer N."/>
            <person name="Luecker S."/>
            <person name="Lage O.M."/>
            <person name="Pohl T."/>
            <person name="Merkel B.J."/>
            <person name="Hornburger P."/>
            <person name="Mueller R.-W."/>
            <person name="Bruemmer F."/>
            <person name="Labrenz M."/>
            <person name="Spormann A.M."/>
            <person name="Op den Camp H."/>
            <person name="Overmann J."/>
            <person name="Amann R."/>
            <person name="Jetten M.S.M."/>
            <person name="Mascher T."/>
            <person name="Medema M.H."/>
            <person name="Devos D.P."/>
            <person name="Kaster A.-K."/>
            <person name="Ovreas L."/>
            <person name="Rohde M."/>
            <person name="Galperin M.Y."/>
            <person name="Jogler C."/>
        </authorList>
    </citation>
    <scope>NUCLEOTIDE SEQUENCE [LARGE SCALE GENOMIC DNA]</scope>
    <source>
        <strain evidence="4 5">Pan189</strain>
    </source>
</reference>
<evidence type="ECO:0000259" key="3">
    <source>
        <dbReference type="Pfam" id="PF14237"/>
    </source>
</evidence>
<keyword evidence="2" id="KW-0812">Transmembrane</keyword>
<protein>
    <recommendedName>
        <fullName evidence="3">GYF domain-containing protein</fullName>
    </recommendedName>
</protein>
<proteinExistence type="predicted"/>
<keyword evidence="2" id="KW-0472">Membrane</keyword>
<keyword evidence="2" id="KW-1133">Transmembrane helix</keyword>
<dbReference type="InterPro" id="IPR025640">
    <property type="entry name" value="GYF_2"/>
</dbReference>